<comment type="subcellular location">
    <subcellularLocation>
        <location evidence="1 7">Cell membrane</location>
        <topology evidence="1 7">Multi-pass membrane protein</topology>
    </subcellularLocation>
</comment>
<dbReference type="SUPFAM" id="SSF161098">
    <property type="entry name" value="MetI-like"/>
    <property type="match status" value="1"/>
</dbReference>
<evidence type="ECO:0000256" key="6">
    <source>
        <dbReference type="ARBA" id="ARBA00023136"/>
    </source>
</evidence>
<evidence type="ECO:0000256" key="2">
    <source>
        <dbReference type="ARBA" id="ARBA00022448"/>
    </source>
</evidence>
<name>A0A1E3ADH9_9FIRM</name>
<organism evidence="9 10">
    <name type="scientific">Eisenbergiella tayi</name>
    <dbReference type="NCBI Taxonomy" id="1432052"/>
    <lineage>
        <taxon>Bacteria</taxon>
        <taxon>Bacillati</taxon>
        <taxon>Bacillota</taxon>
        <taxon>Clostridia</taxon>
        <taxon>Lachnospirales</taxon>
        <taxon>Lachnospiraceae</taxon>
        <taxon>Eisenbergiella</taxon>
    </lineage>
</organism>
<dbReference type="InterPro" id="IPR035906">
    <property type="entry name" value="MetI-like_sf"/>
</dbReference>
<reference evidence="9 10" key="1">
    <citation type="submission" date="2016-07" db="EMBL/GenBank/DDBJ databases">
        <title>Characterization of isolates of Eisenbergiella tayi derived from blood cultures, using whole genome sequencing.</title>
        <authorList>
            <person name="Burdz T."/>
            <person name="Wiebe D."/>
            <person name="Huynh C."/>
            <person name="Bernard K."/>
        </authorList>
    </citation>
    <scope>NUCLEOTIDE SEQUENCE [LARGE SCALE GENOMIC DNA]</scope>
    <source>
        <strain evidence="9 10">NML 110608</strain>
    </source>
</reference>
<comment type="caution">
    <text evidence="9">The sequence shown here is derived from an EMBL/GenBank/DDBJ whole genome shotgun (WGS) entry which is preliminary data.</text>
</comment>
<keyword evidence="2 7" id="KW-0813">Transport</keyword>
<dbReference type="Gene3D" id="1.10.3720.10">
    <property type="entry name" value="MetI-like"/>
    <property type="match status" value="1"/>
</dbReference>
<evidence type="ECO:0000256" key="3">
    <source>
        <dbReference type="ARBA" id="ARBA00022475"/>
    </source>
</evidence>
<feature type="transmembrane region" description="Helical" evidence="7">
    <location>
        <begin position="176"/>
        <end position="200"/>
    </location>
</feature>
<dbReference type="GO" id="GO:0055085">
    <property type="term" value="P:transmembrane transport"/>
    <property type="evidence" value="ECO:0007669"/>
    <property type="project" value="InterPro"/>
</dbReference>
<dbReference type="CDD" id="cd06261">
    <property type="entry name" value="TM_PBP2"/>
    <property type="match status" value="1"/>
</dbReference>
<dbReference type="PANTHER" id="PTHR43227">
    <property type="entry name" value="BLL4140 PROTEIN"/>
    <property type="match status" value="1"/>
</dbReference>
<evidence type="ECO:0000313" key="10">
    <source>
        <dbReference type="Proteomes" id="UP000094067"/>
    </source>
</evidence>
<gene>
    <name evidence="9" type="primary">yteP_38</name>
    <name evidence="9" type="ORF">BEI61_02155</name>
</gene>
<evidence type="ECO:0000256" key="1">
    <source>
        <dbReference type="ARBA" id="ARBA00004651"/>
    </source>
</evidence>
<keyword evidence="6 7" id="KW-0472">Membrane</keyword>
<evidence type="ECO:0000256" key="7">
    <source>
        <dbReference type="RuleBase" id="RU363032"/>
    </source>
</evidence>
<comment type="similarity">
    <text evidence="7">Belongs to the binding-protein-dependent transport system permease family.</text>
</comment>
<feature type="transmembrane region" description="Helical" evidence="7">
    <location>
        <begin position="132"/>
        <end position="156"/>
    </location>
</feature>
<feature type="transmembrane region" description="Helical" evidence="7">
    <location>
        <begin position="91"/>
        <end position="111"/>
    </location>
</feature>
<evidence type="ECO:0000313" key="9">
    <source>
        <dbReference type="EMBL" id="ODM06266.1"/>
    </source>
</evidence>
<dbReference type="Pfam" id="PF00528">
    <property type="entry name" value="BPD_transp_1"/>
    <property type="match status" value="1"/>
</dbReference>
<keyword evidence="3" id="KW-1003">Cell membrane</keyword>
<sequence length="315" mass="36071">MPVKTERKTLVERLGRKKVRGLKYLLIAVPFLLYVFAMNYVPLFGWIYSVFDYKMGQQFLDFSNMKFIGLDNFRKLFAEHSEVLRVLRNTLVMSALTLLATPFPVLFAIMINEIKGKYFKKFVQTATTLPNFISWIIVYGIAFSFFSMNGFINMLLKNFGVDISGAGIMGDPDKVWLFQWFLNIWKTLGWSSIIYIAAIVGIDGELFDAARVDGANKLKTIWHITIPGIMPTYVVMFLLGVSNILSNGFDQYFMFYNSVVADKIEVLDYYVYKVGFLINDYPYSITLGMLKSLISILLLFVANTLSKKVRGESIV</sequence>
<protein>
    <submittedName>
        <fullName evidence="9">Putative multiple-sugar transport system permease YteP</fullName>
    </submittedName>
</protein>
<dbReference type="GO" id="GO:0005886">
    <property type="term" value="C:plasma membrane"/>
    <property type="evidence" value="ECO:0007669"/>
    <property type="project" value="UniProtKB-SubCell"/>
</dbReference>
<dbReference type="Proteomes" id="UP000094067">
    <property type="component" value="Unassembled WGS sequence"/>
</dbReference>
<dbReference type="PATRIC" id="fig|1432052.4.peg.2413"/>
<keyword evidence="9" id="KW-0762">Sugar transport</keyword>
<dbReference type="PROSITE" id="PS50928">
    <property type="entry name" value="ABC_TM1"/>
    <property type="match status" value="1"/>
</dbReference>
<keyword evidence="4 7" id="KW-0812">Transmembrane</keyword>
<dbReference type="PANTHER" id="PTHR43227:SF11">
    <property type="entry name" value="BLL4140 PROTEIN"/>
    <property type="match status" value="1"/>
</dbReference>
<feature type="domain" description="ABC transmembrane type-1" evidence="8">
    <location>
        <begin position="86"/>
        <end position="302"/>
    </location>
</feature>
<dbReference type="AlphaFoldDB" id="A0A1E3ADH9"/>
<dbReference type="EMBL" id="MCGH01000002">
    <property type="protein sequence ID" value="ODM06266.1"/>
    <property type="molecule type" value="Genomic_DNA"/>
</dbReference>
<dbReference type="InterPro" id="IPR000515">
    <property type="entry name" value="MetI-like"/>
</dbReference>
<dbReference type="InterPro" id="IPR050809">
    <property type="entry name" value="UgpAE/MalFG_permease"/>
</dbReference>
<feature type="transmembrane region" description="Helical" evidence="7">
    <location>
        <begin position="281"/>
        <end position="302"/>
    </location>
</feature>
<evidence type="ECO:0000256" key="5">
    <source>
        <dbReference type="ARBA" id="ARBA00022989"/>
    </source>
</evidence>
<feature type="transmembrane region" description="Helical" evidence="7">
    <location>
        <begin position="21"/>
        <end position="48"/>
    </location>
</feature>
<evidence type="ECO:0000259" key="8">
    <source>
        <dbReference type="PROSITE" id="PS50928"/>
    </source>
</evidence>
<keyword evidence="5 7" id="KW-1133">Transmembrane helix</keyword>
<proteinExistence type="inferred from homology"/>
<dbReference type="RefSeq" id="WP_044963374.1">
    <property type="nucleotide sequence ID" value="NZ_MCGH01000002.1"/>
</dbReference>
<accession>A0A1E3ADH9</accession>
<evidence type="ECO:0000256" key="4">
    <source>
        <dbReference type="ARBA" id="ARBA00022692"/>
    </source>
</evidence>
<feature type="transmembrane region" description="Helical" evidence="7">
    <location>
        <begin position="221"/>
        <end position="245"/>
    </location>
</feature>